<feature type="region of interest" description="Disordered" evidence="1">
    <location>
        <begin position="79"/>
        <end position="101"/>
    </location>
</feature>
<dbReference type="RefSeq" id="WP_142010045.1">
    <property type="nucleotide sequence ID" value="NZ_JALJXM010000001.1"/>
</dbReference>
<feature type="compositionally biased region" description="Basic and acidic residues" evidence="1">
    <location>
        <begin position="79"/>
        <end position="95"/>
    </location>
</feature>
<evidence type="ECO:0000256" key="1">
    <source>
        <dbReference type="SAM" id="MobiDB-lite"/>
    </source>
</evidence>
<evidence type="ECO:0000313" key="2">
    <source>
        <dbReference type="EMBL" id="MWK56916.1"/>
    </source>
</evidence>
<organism evidence="2 3">
    <name type="scientific">Metapseudomonas otitidis</name>
    <dbReference type="NCBI Taxonomy" id="319939"/>
    <lineage>
        <taxon>Bacteria</taxon>
        <taxon>Pseudomonadati</taxon>
        <taxon>Pseudomonadota</taxon>
        <taxon>Gammaproteobacteria</taxon>
        <taxon>Pseudomonadales</taxon>
        <taxon>Pseudomonadaceae</taxon>
        <taxon>Metapseudomonas</taxon>
    </lineage>
</organism>
<name>A0A7X3KTU4_9GAMM</name>
<dbReference type="EMBL" id="WTFN01000027">
    <property type="protein sequence ID" value="MWK56916.1"/>
    <property type="molecule type" value="Genomic_DNA"/>
</dbReference>
<accession>A0A7X3KTU4</accession>
<reference evidence="2 3" key="1">
    <citation type="submission" date="2019-12" db="EMBL/GenBank/DDBJ databases">
        <title>Draft genome sequence of Pseudomonas otitidis recovered from a chicken carcass.</title>
        <authorList>
            <person name="Vieira T.R."/>
            <person name="Oliviera E.F.C."/>
            <person name="Silva N.M.V."/>
            <person name="Sambrano G.E."/>
            <person name="Cibulski S.P."/>
            <person name="Cardoso M.R.I."/>
        </authorList>
    </citation>
    <scope>NUCLEOTIDE SEQUENCE [LARGE SCALE GENOMIC DNA]</scope>
    <source>
        <strain evidence="2 3">25_K</strain>
    </source>
</reference>
<proteinExistence type="predicted"/>
<dbReference type="Proteomes" id="UP000461288">
    <property type="component" value="Unassembled WGS sequence"/>
</dbReference>
<gene>
    <name evidence="2" type="ORF">GO594_13095</name>
</gene>
<protein>
    <submittedName>
        <fullName evidence="2">Uncharacterized protein</fullName>
    </submittedName>
</protein>
<sequence length="101" mass="11657">MSNRRTYLAHELRAGHTVFIVTRAFVDHATGEGRYEVAEHLVASKGEPQPEPGQLPFRMHPDMARWAASKTDLWRTRRDAQREAHRRQALEDAHFAAKRKA</sequence>
<dbReference type="AlphaFoldDB" id="A0A7X3KTU4"/>
<comment type="caution">
    <text evidence="2">The sequence shown here is derived from an EMBL/GenBank/DDBJ whole genome shotgun (WGS) entry which is preliminary data.</text>
</comment>
<evidence type="ECO:0000313" key="3">
    <source>
        <dbReference type="Proteomes" id="UP000461288"/>
    </source>
</evidence>